<dbReference type="EMBL" id="BSFJ01000016">
    <property type="protein sequence ID" value="GLK72486.1"/>
    <property type="molecule type" value="Genomic_DNA"/>
</dbReference>
<keyword evidence="2" id="KW-0732">Signal</keyword>
<accession>A0A9W6J9U0</accession>
<protein>
    <submittedName>
        <fullName evidence="4">Autotransporter</fullName>
    </submittedName>
</protein>
<name>A0A9W6J9U0_9HYPH</name>
<dbReference type="SUPFAM" id="SSF103515">
    <property type="entry name" value="Autotransporter"/>
    <property type="match status" value="1"/>
</dbReference>
<evidence type="ECO:0000256" key="2">
    <source>
        <dbReference type="SAM" id="SignalP"/>
    </source>
</evidence>
<gene>
    <name evidence="4" type="ORF">GCM10017643_26020</name>
</gene>
<sequence>MGIIIARVVLASATAAFGAATALAGNDPVIDVIGQSSCSYGSSSVTYTCTVSSADETTVVNVNNGQVSGDNITTSTDVTISGTGDVEASTNYNTGFFYAGWGQQKNTTYGGNNGFTDGGNITISVSGSQTVSQFYAMNLEYSFEGTTGDGNQNVYWGSGVGALVGLSIGGGGVTENSDTDTSDYDGGSGGRVEITNTGSFTAMFGSQYVTNSNIPNIPISGNAIAALSFGGNGTNNKTSDTDFAGSGGAGGAVTVTNEGTVVASSELSVPTIGILAVSQGGVGSNQKSYASAPGGNGGSVSVVNDGSISIDAPEAIGIVAASLGGNSNFDTDNNGEDASGAGNGGSASVTLNSGSSITFASSGGTGIGAIAVSAGGNANNSEVGQGGSATVTVNSGATIDTSGAGGDVSIGAMAVSAGSTGSLFLQTPSSGYNADYPGSAGDATVSNYGTVNTKGTLAVGVAALSIGGAAIVSASDDGPATLGNTGAQQGALGGSTATVNNTGAISTLGSAAYGILAASIGGGGGIMDLQSSDQTATLGSATDGGGTGNGGSVVVTHSGSIVTGDGSGTGAGAVGIVAQSIGGGGGSSSAGSLNIGAQDKSGSGGGKGGSVSVTLSDAASIVTQDDNALGILAQSVGGGGGNGASNAGLFSSTGGAGGNGGAGGAVTVDLENTSGYILTSGLFAGGVYAQSVGGGGGNGGASTSFGTVISDAMGGTGGSGGAGGTVTVTNDTTIISQGNQSLGILAQSVGGGGGSGGAANSYSEELLTVSLAVGGAGGDGGAGGAVTVTHEGAIYTGCSDSSGCVYEIAGAPTPEAADSIGILAQSIGGGGGAGGSATAYGLSFSTEDIPVNFTFTYAVGGSGGSGGDGGAVTVNQAGGITTGADGAYGVLAQSIGGGGGIGGDGSASSYALELGVATFKVALSYGGTGGDGGSGGDANVTVGPTGDCSTCNGTTATYGHYAHGILAQSIGGGGGAGGAGDASASSPNTGGSGTSVTLTYGLGGNGGGGDDGGSTTVTVNAGSAITTYGSSASAILAQSIGGGGGMAGGGSASASGDSYEANIAVGGLGGTGSDGGTVSVNNAGTLSTGSVYTNSSDLSVVMGGDSFGIFAQSIGGGGGSGGTSDAAANIDLLSQVEDAINNPSASYSADISLGGSGGAAGDGGAVDLTNSGSITTIGQRAFGMFGQSIGGGGGYGGAATSTSNSVIGGPSAPGAGTYSADLAVGGNGSGGGDGGAVSFTNSGAITTSGYGAHAMFAQSIGGGGGFGAEGTVDNITTVGLGASYAGSGSYGGDGGQVSVTDTGTLWTAGDDAFGIFAQSVGAGGGSAGVGCTNSVQVGPIGNSQSLCLGNSQVGVTTSTSIFNDASDFTLNVGGQDGLSGNGGDVTIAKTSGSIITTGARAFGIAAQSIGGGGGLVSAASANVGSVTFDDGDQGGVGGASGSGGVVSVTLGDGVAVTTYGAGAFGVFAQSVGGGGGFAGDASLALATTNVNDLSYSGQFNTAGAITVTTSADIATSGANAHGLFLQSIADASGGAIGMGDTLTAGGNLSGTLSTSNGTGGAVTVNQDGGSIVTSGTGSVAIFAQSSGNDTHQNPITIAISGLVQGGTGASAAGVWLFGGISGGGESEVSGVTANTITINEGGSLSTADGINGRAILAQQSITNVFNSGTLTGSVDLGQESYDSSAVVGTITNYGLFNAGSAITAASLSNNGTLAPGGVGTIMATTLSGGFTQSSSGILTVDINATASPEVDLLLVGGTASIDGTIDPTASALLPGSYEIVQAASLSTTATTSSSYLFTWDATATTTSLSISPEANFTPSDAGLSTNEQALANYLQASWNAGGSSGLAPLYGTLSQVESASAYASDLDQIIANVSAAVTNQALASTAALDSTFSCPVFEGTGTLLGESSCAWSSVTGSMASLGGGRESPAQDLNTLTLRLGGQKEIAPDWYLGATAGYSWSWTATPGTNGASGDGQRGDAGLALKRTLGPWYFGAGFNLAYGRTTNERSIDLIGPALPASSASNVFTASGRVRAAYEFAFANWYLRPHVDLDVIYVDAPGYSEASLSPLAFDVSGQSDTLFGLSAMVEAGGRMNFDSGWILRPYAAVGVSLLSQDTWTTQVKLQGAPAGLGTFDIESDIPDVLFRLDAGLQLYQQTGAELKAVYGLSAGNDYLSNTGSLRLSYRF</sequence>
<reference evidence="4" key="2">
    <citation type="submission" date="2023-01" db="EMBL/GenBank/DDBJ databases">
        <authorList>
            <person name="Sun Q."/>
            <person name="Evtushenko L."/>
        </authorList>
    </citation>
    <scope>NUCLEOTIDE SEQUENCE</scope>
    <source>
        <strain evidence="4">VKM B-2484</strain>
    </source>
</reference>
<feature type="region of interest" description="Disordered" evidence="1">
    <location>
        <begin position="977"/>
        <end position="997"/>
    </location>
</feature>
<dbReference type="Proteomes" id="UP001143370">
    <property type="component" value="Unassembled WGS sequence"/>
</dbReference>
<evidence type="ECO:0000313" key="4">
    <source>
        <dbReference type="EMBL" id="GLK72486.1"/>
    </source>
</evidence>
<dbReference type="InterPro" id="IPR036709">
    <property type="entry name" value="Autotransporte_beta_dom_sf"/>
</dbReference>
<dbReference type="SMART" id="SM00869">
    <property type="entry name" value="Autotransporter"/>
    <property type="match status" value="1"/>
</dbReference>
<feature type="chain" id="PRO_5040794134" evidence="2">
    <location>
        <begin position="25"/>
        <end position="2184"/>
    </location>
</feature>
<evidence type="ECO:0000256" key="1">
    <source>
        <dbReference type="SAM" id="MobiDB-lite"/>
    </source>
</evidence>
<reference evidence="4" key="1">
    <citation type="journal article" date="2014" name="Int. J. Syst. Evol. Microbiol.">
        <title>Complete genome sequence of Corynebacterium casei LMG S-19264T (=DSM 44701T), isolated from a smear-ripened cheese.</title>
        <authorList>
            <consortium name="US DOE Joint Genome Institute (JGI-PGF)"/>
            <person name="Walter F."/>
            <person name="Albersmeier A."/>
            <person name="Kalinowski J."/>
            <person name="Ruckert C."/>
        </authorList>
    </citation>
    <scope>NUCLEOTIDE SEQUENCE</scope>
    <source>
        <strain evidence="4">VKM B-2484</strain>
    </source>
</reference>
<feature type="domain" description="Autotransporter" evidence="3">
    <location>
        <begin position="1903"/>
        <end position="2184"/>
    </location>
</feature>
<organism evidence="4 5">
    <name type="scientific">Ancylobacter dichloromethanicus</name>
    <dbReference type="NCBI Taxonomy" id="518825"/>
    <lineage>
        <taxon>Bacteria</taxon>
        <taxon>Pseudomonadati</taxon>
        <taxon>Pseudomonadota</taxon>
        <taxon>Alphaproteobacteria</taxon>
        <taxon>Hyphomicrobiales</taxon>
        <taxon>Xanthobacteraceae</taxon>
        <taxon>Ancylobacter</taxon>
    </lineage>
</organism>
<feature type="signal peptide" evidence="2">
    <location>
        <begin position="1"/>
        <end position="24"/>
    </location>
</feature>
<dbReference type="InterPro" id="IPR005546">
    <property type="entry name" value="Autotransporte_beta"/>
</dbReference>
<comment type="caution">
    <text evidence="4">The sequence shown here is derived from an EMBL/GenBank/DDBJ whole genome shotgun (WGS) entry which is preliminary data.</text>
</comment>
<evidence type="ECO:0000259" key="3">
    <source>
        <dbReference type="PROSITE" id="PS51208"/>
    </source>
</evidence>
<keyword evidence="5" id="KW-1185">Reference proteome</keyword>
<dbReference type="PROSITE" id="PS51208">
    <property type="entry name" value="AUTOTRANSPORTER"/>
    <property type="match status" value="1"/>
</dbReference>
<evidence type="ECO:0000313" key="5">
    <source>
        <dbReference type="Proteomes" id="UP001143370"/>
    </source>
</evidence>
<proteinExistence type="predicted"/>